<sequence length="202" mass="23563">MKDLLHLYHEHSLGRGTIIQIFYHGLDDATQAIFDARGIFLYKTPNEAYQLLEDRVLLKLDWSKDIKAKPLRKTIAFTECIDNSKLREKMEALITNIDSQFKKIKGEMKKMRYRCNSCGGPHLSSECDNKPMGGPKKEANYIYEGYRGGGYRGNYYGRNSRNWRDCQPRDDNRHSQPREDNNLTPPTPENKFNDIDFEKTMS</sequence>
<feature type="compositionally biased region" description="Basic and acidic residues" evidence="1">
    <location>
        <begin position="162"/>
        <end position="181"/>
    </location>
</feature>
<feature type="compositionally biased region" description="Basic and acidic residues" evidence="1">
    <location>
        <begin position="191"/>
        <end position="202"/>
    </location>
</feature>
<evidence type="ECO:0008006" key="4">
    <source>
        <dbReference type="Google" id="ProtNLM"/>
    </source>
</evidence>
<keyword evidence="3" id="KW-1185">Reference proteome</keyword>
<organism evidence="2 3">
    <name type="scientific">Tanacetum coccineum</name>
    <dbReference type="NCBI Taxonomy" id="301880"/>
    <lineage>
        <taxon>Eukaryota</taxon>
        <taxon>Viridiplantae</taxon>
        <taxon>Streptophyta</taxon>
        <taxon>Embryophyta</taxon>
        <taxon>Tracheophyta</taxon>
        <taxon>Spermatophyta</taxon>
        <taxon>Magnoliopsida</taxon>
        <taxon>eudicotyledons</taxon>
        <taxon>Gunneridae</taxon>
        <taxon>Pentapetalae</taxon>
        <taxon>asterids</taxon>
        <taxon>campanulids</taxon>
        <taxon>Asterales</taxon>
        <taxon>Asteraceae</taxon>
        <taxon>Asteroideae</taxon>
        <taxon>Anthemideae</taxon>
        <taxon>Anthemidinae</taxon>
        <taxon>Tanacetum</taxon>
    </lineage>
</organism>
<reference evidence="2" key="2">
    <citation type="submission" date="2022-01" db="EMBL/GenBank/DDBJ databases">
        <authorList>
            <person name="Yamashiro T."/>
            <person name="Shiraishi A."/>
            <person name="Satake H."/>
            <person name="Nakayama K."/>
        </authorList>
    </citation>
    <scope>NUCLEOTIDE SEQUENCE</scope>
</reference>
<gene>
    <name evidence="2" type="ORF">Tco_0874041</name>
</gene>
<comment type="caution">
    <text evidence="2">The sequence shown here is derived from an EMBL/GenBank/DDBJ whole genome shotgun (WGS) entry which is preliminary data.</text>
</comment>
<reference evidence="2" key="1">
    <citation type="journal article" date="2022" name="Int. J. Mol. Sci.">
        <title>Draft Genome of Tanacetum Coccineum: Genomic Comparison of Closely Related Tanacetum-Family Plants.</title>
        <authorList>
            <person name="Yamashiro T."/>
            <person name="Shiraishi A."/>
            <person name="Nakayama K."/>
            <person name="Satake H."/>
        </authorList>
    </citation>
    <scope>NUCLEOTIDE SEQUENCE</scope>
</reference>
<proteinExistence type="predicted"/>
<feature type="region of interest" description="Disordered" evidence="1">
    <location>
        <begin position="162"/>
        <end position="202"/>
    </location>
</feature>
<evidence type="ECO:0000313" key="2">
    <source>
        <dbReference type="EMBL" id="GJT15335.1"/>
    </source>
</evidence>
<evidence type="ECO:0000313" key="3">
    <source>
        <dbReference type="Proteomes" id="UP001151760"/>
    </source>
</evidence>
<dbReference type="Proteomes" id="UP001151760">
    <property type="component" value="Unassembled WGS sequence"/>
</dbReference>
<name>A0ABQ5BKK6_9ASTR</name>
<evidence type="ECO:0000256" key="1">
    <source>
        <dbReference type="SAM" id="MobiDB-lite"/>
    </source>
</evidence>
<protein>
    <recommendedName>
        <fullName evidence="4">Reverse transcriptase domain-containing protein</fullName>
    </recommendedName>
</protein>
<accession>A0ABQ5BKK6</accession>
<dbReference type="EMBL" id="BQNB010013387">
    <property type="protein sequence ID" value="GJT15335.1"/>
    <property type="molecule type" value="Genomic_DNA"/>
</dbReference>